<dbReference type="InterPro" id="IPR001314">
    <property type="entry name" value="Peptidase_S1A"/>
</dbReference>
<dbReference type="GO" id="GO:0005737">
    <property type="term" value="C:cytoplasm"/>
    <property type="evidence" value="ECO:0007669"/>
    <property type="project" value="TreeGrafter"/>
</dbReference>
<keyword evidence="3 7" id="KW-0378">Hydrolase</keyword>
<evidence type="ECO:0000313" key="9">
    <source>
        <dbReference type="Ensembl" id="ENSCRFP00000006893.1"/>
    </source>
</evidence>
<dbReference type="InterPro" id="IPR001254">
    <property type="entry name" value="Trypsin_dom"/>
</dbReference>
<name>A0A8C3QIZ8_9PASS</name>
<evidence type="ECO:0000256" key="2">
    <source>
        <dbReference type="ARBA" id="ARBA00022729"/>
    </source>
</evidence>
<dbReference type="InterPro" id="IPR009003">
    <property type="entry name" value="Peptidase_S1_PA"/>
</dbReference>
<dbReference type="FunFam" id="2.40.10.10:FF:000014">
    <property type="entry name" value="Complement factor D"/>
    <property type="match status" value="1"/>
</dbReference>
<dbReference type="SUPFAM" id="SSF50494">
    <property type="entry name" value="Trypsin-like serine proteases"/>
    <property type="match status" value="1"/>
</dbReference>
<dbReference type="AlphaFoldDB" id="A0A8C3QIZ8"/>
<dbReference type="GO" id="GO:0006508">
    <property type="term" value="P:proteolysis"/>
    <property type="evidence" value="ECO:0007669"/>
    <property type="project" value="UniProtKB-KW"/>
</dbReference>
<reference evidence="9" key="2">
    <citation type="submission" date="2025-09" db="UniProtKB">
        <authorList>
            <consortium name="Ensembl"/>
        </authorList>
    </citation>
    <scope>IDENTIFICATION</scope>
</reference>
<dbReference type="GO" id="GO:0004252">
    <property type="term" value="F:serine-type endopeptidase activity"/>
    <property type="evidence" value="ECO:0007669"/>
    <property type="project" value="InterPro"/>
</dbReference>
<dbReference type="PRINTS" id="PR00722">
    <property type="entry name" value="CHYMOTRYPSIN"/>
</dbReference>
<dbReference type="InterPro" id="IPR018114">
    <property type="entry name" value="TRYPSIN_HIS"/>
</dbReference>
<organism evidence="9 10">
    <name type="scientific">Cyanoderma ruficeps</name>
    <name type="common">rufous-capped babbler</name>
    <dbReference type="NCBI Taxonomy" id="181631"/>
    <lineage>
        <taxon>Eukaryota</taxon>
        <taxon>Metazoa</taxon>
        <taxon>Chordata</taxon>
        <taxon>Craniata</taxon>
        <taxon>Vertebrata</taxon>
        <taxon>Euteleostomi</taxon>
        <taxon>Archelosauria</taxon>
        <taxon>Archosauria</taxon>
        <taxon>Dinosauria</taxon>
        <taxon>Saurischia</taxon>
        <taxon>Theropoda</taxon>
        <taxon>Coelurosauria</taxon>
        <taxon>Aves</taxon>
        <taxon>Neognathae</taxon>
        <taxon>Neoaves</taxon>
        <taxon>Telluraves</taxon>
        <taxon>Australaves</taxon>
        <taxon>Passeriformes</taxon>
        <taxon>Sylvioidea</taxon>
        <taxon>Timaliidae</taxon>
        <taxon>Cyanoderma</taxon>
    </lineage>
</organism>
<dbReference type="Gene3D" id="2.40.10.10">
    <property type="entry name" value="Trypsin-like serine proteases"/>
    <property type="match status" value="2"/>
</dbReference>
<keyword evidence="10" id="KW-1185">Reference proteome</keyword>
<dbReference type="InterPro" id="IPR043504">
    <property type="entry name" value="Peptidase_S1_PA_chymotrypsin"/>
</dbReference>
<dbReference type="PANTHER" id="PTHR24271">
    <property type="entry name" value="KALLIKREIN-RELATED"/>
    <property type="match status" value="1"/>
</dbReference>
<proteinExistence type="predicted"/>
<dbReference type="InterPro" id="IPR033116">
    <property type="entry name" value="TRYPSIN_SER"/>
</dbReference>
<sequence length="302" mass="33814">MDTEESISGKVPASPSLLSLLSYFPFSSYLSPQTVPETSEALQALELCPQMAFQSPRGRCGQIIGGREVKPHSRPYMAYLIIQNGSKPFFSCGGFLIRPDAVLSAAHCVDKKGITVILGAHNVRGRERSQQKIHVRQWVIHPKYSRDGFKNDIVLLKLKPKARINKNVQLISIPRSMERVTVGTKCEVAGWGWTSVQGQMTNVMRQVQLKVQNGSICQQLFKNYQPQSMICVGDDSSKKAPYKGDSGGPLICKKKAHGIVSHGRERHPSPEVYTNISYFEPWIREQLRKFALQELPDSPSYN</sequence>
<dbReference type="SMART" id="SM00020">
    <property type="entry name" value="Tryp_SPc"/>
    <property type="match status" value="1"/>
</dbReference>
<evidence type="ECO:0000259" key="8">
    <source>
        <dbReference type="PROSITE" id="PS50240"/>
    </source>
</evidence>
<evidence type="ECO:0000313" key="10">
    <source>
        <dbReference type="Proteomes" id="UP000694396"/>
    </source>
</evidence>
<dbReference type="Ensembl" id="ENSCRFT00000007139.1">
    <property type="protein sequence ID" value="ENSCRFP00000006893.1"/>
    <property type="gene ID" value="ENSCRFG00000005234.1"/>
</dbReference>
<keyword evidence="1 7" id="KW-0645">Protease</keyword>
<evidence type="ECO:0000256" key="4">
    <source>
        <dbReference type="ARBA" id="ARBA00022825"/>
    </source>
</evidence>
<keyword evidence="6" id="KW-1015">Disulfide bond</keyword>
<keyword evidence="5" id="KW-0865">Zymogen</keyword>
<evidence type="ECO:0000256" key="3">
    <source>
        <dbReference type="ARBA" id="ARBA00022801"/>
    </source>
</evidence>
<evidence type="ECO:0000256" key="7">
    <source>
        <dbReference type="RuleBase" id="RU363034"/>
    </source>
</evidence>
<evidence type="ECO:0000256" key="6">
    <source>
        <dbReference type="ARBA" id="ARBA00023157"/>
    </source>
</evidence>
<dbReference type="FunFam" id="2.40.10.10:FF:000068">
    <property type="entry name" value="transmembrane protease serine 2"/>
    <property type="match status" value="1"/>
</dbReference>
<reference evidence="9" key="1">
    <citation type="submission" date="2025-08" db="UniProtKB">
        <authorList>
            <consortium name="Ensembl"/>
        </authorList>
    </citation>
    <scope>IDENTIFICATION</scope>
</reference>
<dbReference type="PROSITE" id="PS00135">
    <property type="entry name" value="TRYPSIN_SER"/>
    <property type="match status" value="1"/>
</dbReference>
<keyword evidence="2" id="KW-0732">Signal</keyword>
<accession>A0A8C3QIZ8</accession>
<feature type="domain" description="Peptidase S1" evidence="8">
    <location>
        <begin position="63"/>
        <end position="288"/>
    </location>
</feature>
<evidence type="ECO:0000256" key="5">
    <source>
        <dbReference type="ARBA" id="ARBA00023145"/>
    </source>
</evidence>
<dbReference type="CDD" id="cd00190">
    <property type="entry name" value="Tryp_SPc"/>
    <property type="match status" value="1"/>
</dbReference>
<dbReference type="Pfam" id="PF00089">
    <property type="entry name" value="Trypsin"/>
    <property type="match status" value="1"/>
</dbReference>
<dbReference type="Proteomes" id="UP000694396">
    <property type="component" value="Unplaced"/>
</dbReference>
<protein>
    <recommendedName>
        <fullName evidence="8">Peptidase S1 domain-containing protein</fullName>
    </recommendedName>
</protein>
<dbReference type="PROSITE" id="PS00134">
    <property type="entry name" value="TRYPSIN_HIS"/>
    <property type="match status" value="1"/>
</dbReference>
<keyword evidence="4 7" id="KW-0720">Serine protease</keyword>
<dbReference type="PANTHER" id="PTHR24271:SF81">
    <property type="entry name" value="GRANZYME B"/>
    <property type="match status" value="1"/>
</dbReference>
<dbReference type="PROSITE" id="PS50240">
    <property type="entry name" value="TRYPSIN_DOM"/>
    <property type="match status" value="1"/>
</dbReference>
<evidence type="ECO:0000256" key="1">
    <source>
        <dbReference type="ARBA" id="ARBA00022670"/>
    </source>
</evidence>